<dbReference type="SMART" id="SM00448">
    <property type="entry name" value="REC"/>
    <property type="match status" value="1"/>
</dbReference>
<dbReference type="PROSITE" id="PS50109">
    <property type="entry name" value="HIS_KIN"/>
    <property type="match status" value="1"/>
</dbReference>
<comment type="catalytic activity">
    <reaction evidence="1">
        <text>ATP + protein L-histidine = ADP + protein N-phospho-L-histidine.</text>
        <dbReference type="EC" id="2.7.13.3"/>
    </reaction>
</comment>
<dbReference type="PANTHER" id="PTHR43547:SF2">
    <property type="entry name" value="HYBRID SIGNAL TRANSDUCTION HISTIDINE KINASE C"/>
    <property type="match status" value="1"/>
</dbReference>
<dbReference type="InterPro" id="IPR003594">
    <property type="entry name" value="HATPase_dom"/>
</dbReference>
<dbReference type="PROSITE" id="PS50110">
    <property type="entry name" value="RESPONSE_REGULATORY"/>
    <property type="match status" value="1"/>
</dbReference>
<evidence type="ECO:0000313" key="7">
    <source>
        <dbReference type="EMBL" id="CRH05990.1"/>
    </source>
</evidence>
<dbReference type="InterPro" id="IPR005467">
    <property type="entry name" value="His_kinase_dom"/>
</dbReference>
<dbReference type="AlphaFoldDB" id="A0A1S7LGB0"/>
<accession>A0A1S7LGB0</accession>
<feature type="modified residue" description="4-aspartylphosphate" evidence="4">
    <location>
        <position position="54"/>
    </location>
</feature>
<dbReference type="CDD" id="cd00082">
    <property type="entry name" value="HisKA"/>
    <property type="match status" value="1"/>
</dbReference>
<dbReference type="InterPro" id="IPR011006">
    <property type="entry name" value="CheY-like_superfamily"/>
</dbReference>
<dbReference type="SMART" id="SM00388">
    <property type="entry name" value="HisKA"/>
    <property type="match status" value="1"/>
</dbReference>
<dbReference type="PANTHER" id="PTHR43547">
    <property type="entry name" value="TWO-COMPONENT HISTIDINE KINASE"/>
    <property type="match status" value="1"/>
</dbReference>
<dbReference type="EMBL" id="LO017727">
    <property type="protein sequence ID" value="CRH05990.1"/>
    <property type="molecule type" value="Genomic_DNA"/>
</dbReference>
<keyword evidence="3 4" id="KW-0597">Phosphoprotein</keyword>
<name>A0A1S7LGB0_MAGMO</name>
<evidence type="ECO:0000256" key="2">
    <source>
        <dbReference type="ARBA" id="ARBA00012438"/>
    </source>
</evidence>
<dbReference type="Pfam" id="PF00072">
    <property type="entry name" value="Response_reg"/>
    <property type="match status" value="1"/>
</dbReference>
<keyword evidence="7" id="KW-0808">Transferase</keyword>
<dbReference type="EC" id="2.7.13.3" evidence="2"/>
<dbReference type="Gene3D" id="3.40.50.2300">
    <property type="match status" value="1"/>
</dbReference>
<dbReference type="InterPro" id="IPR003661">
    <property type="entry name" value="HisK_dim/P_dom"/>
</dbReference>
<dbReference type="InterPro" id="IPR001789">
    <property type="entry name" value="Sig_transdc_resp-reg_receiver"/>
</dbReference>
<dbReference type="SMART" id="SM00387">
    <property type="entry name" value="HATPase_c"/>
    <property type="match status" value="1"/>
</dbReference>
<evidence type="ECO:0000256" key="3">
    <source>
        <dbReference type="ARBA" id="ARBA00022553"/>
    </source>
</evidence>
<evidence type="ECO:0000256" key="1">
    <source>
        <dbReference type="ARBA" id="ARBA00000085"/>
    </source>
</evidence>
<dbReference type="InterPro" id="IPR036097">
    <property type="entry name" value="HisK_dim/P_sf"/>
</dbReference>
<dbReference type="Gene3D" id="1.10.287.130">
    <property type="match status" value="1"/>
</dbReference>
<dbReference type="InterPro" id="IPR036890">
    <property type="entry name" value="HATPase_C_sf"/>
</dbReference>
<dbReference type="Pfam" id="PF02518">
    <property type="entry name" value="HATPase_c"/>
    <property type="match status" value="1"/>
</dbReference>
<proteinExistence type="predicted"/>
<organism evidence="7">
    <name type="scientific">Magnetococcus massalia (strain MO-1)</name>
    <dbReference type="NCBI Taxonomy" id="451514"/>
    <lineage>
        <taxon>Bacteria</taxon>
        <taxon>Pseudomonadati</taxon>
        <taxon>Pseudomonadota</taxon>
        <taxon>Magnetococcia</taxon>
        <taxon>Magnetococcales</taxon>
        <taxon>Magnetococcaceae</taxon>
        <taxon>Magnetococcus</taxon>
    </lineage>
</organism>
<dbReference type="GO" id="GO:0000155">
    <property type="term" value="F:phosphorelay sensor kinase activity"/>
    <property type="evidence" value="ECO:0007669"/>
    <property type="project" value="InterPro"/>
</dbReference>
<evidence type="ECO:0000259" key="5">
    <source>
        <dbReference type="PROSITE" id="PS50109"/>
    </source>
</evidence>
<feature type="domain" description="Histidine kinase" evidence="5">
    <location>
        <begin position="150"/>
        <end position="367"/>
    </location>
</feature>
<keyword evidence="7" id="KW-0418">Kinase</keyword>
<sequence>MEKQRILIVDDSPMNLEALSAILVPDYTVQVAKSGNHAWAVLEENHLPDLIILDVLMQDMDGYELCRLIKADERFQQIPVIFITVKRDQEDELQGLSLGAIDYISKPFRPSIVRARIENHLALVKTRQDLEAKSHALEEAISARDALENVWRHDLKNSLGIIIHAPEEIREMGEITPSQEKMLTLMEVSGYRILEMVNRSLDIAKMEQGSYTPTMAWLDIQTVLAQVNTEQKHLMEHKRASISSQLLAPHHGGTATYRVWADELLLHTLFSNLVRNALEATPHGYNITLSIEELDGFTQIKLHNHGAVPKEMRTRFFQKYATAGKMQGIGLGTYSAWLSMQTMGGSISLEPHRGDFTCITLNFPTPAFTDASETEPEEVVIPEDATDHMPTENPKQRDPFLAELDLLAFPTQPKLYTTSAG</sequence>
<gene>
    <name evidence="7" type="ORF">MAGMO_1813</name>
</gene>
<dbReference type="Gene3D" id="3.30.565.10">
    <property type="entry name" value="Histidine kinase-like ATPase, C-terminal domain"/>
    <property type="match status" value="1"/>
</dbReference>
<protein>
    <recommendedName>
        <fullName evidence="2">histidine kinase</fullName>
        <ecNumber evidence="2">2.7.13.3</ecNumber>
    </recommendedName>
</protein>
<reference evidence="7" key="1">
    <citation type="submission" date="2015-04" db="EMBL/GenBank/DDBJ databases">
        <authorList>
            <person name="Syromyatnikov M.Y."/>
            <person name="Popov V.N."/>
        </authorList>
    </citation>
    <scope>NUCLEOTIDE SEQUENCE</scope>
    <source>
        <strain evidence="7">MO-1</strain>
    </source>
</reference>
<dbReference type="SUPFAM" id="SSF55874">
    <property type="entry name" value="ATPase domain of HSP90 chaperone/DNA topoisomerase II/histidine kinase"/>
    <property type="match status" value="1"/>
</dbReference>
<evidence type="ECO:0000256" key="4">
    <source>
        <dbReference type="PROSITE-ProRule" id="PRU00169"/>
    </source>
</evidence>
<feature type="domain" description="Response regulatory" evidence="6">
    <location>
        <begin position="5"/>
        <end position="121"/>
    </location>
</feature>
<evidence type="ECO:0000259" key="6">
    <source>
        <dbReference type="PROSITE" id="PS50110"/>
    </source>
</evidence>
<dbReference type="SUPFAM" id="SSF47384">
    <property type="entry name" value="Homodimeric domain of signal transducing histidine kinase"/>
    <property type="match status" value="1"/>
</dbReference>
<dbReference type="SUPFAM" id="SSF52172">
    <property type="entry name" value="CheY-like"/>
    <property type="match status" value="1"/>
</dbReference>